<evidence type="ECO:0000256" key="5">
    <source>
        <dbReference type="ARBA" id="ARBA00023136"/>
    </source>
</evidence>
<gene>
    <name evidence="7" type="ORF">HMPREF0682_0883</name>
</gene>
<dbReference type="PIRSF" id="PIRSF002457">
    <property type="entry name" value="DASS"/>
    <property type="match status" value="1"/>
</dbReference>
<keyword evidence="5 6" id="KW-0472">Membrane</keyword>
<dbReference type="PANTHER" id="PTHR42826">
    <property type="entry name" value="DICARBOXYLATE TRANSPORTER 2.1, CHLOROPLASTIC"/>
    <property type="match status" value="1"/>
</dbReference>
<dbReference type="NCBIfam" id="TIGR00785">
    <property type="entry name" value="dass"/>
    <property type="match status" value="1"/>
</dbReference>
<dbReference type="InterPro" id="IPR030676">
    <property type="entry name" value="CitT-rel"/>
</dbReference>
<dbReference type="Pfam" id="PF00939">
    <property type="entry name" value="Na_sulph_symp"/>
    <property type="match status" value="1"/>
</dbReference>
<feature type="transmembrane region" description="Helical" evidence="6">
    <location>
        <begin position="475"/>
        <end position="496"/>
    </location>
</feature>
<proteinExistence type="inferred from homology"/>
<accession>U2QC72</accession>
<keyword evidence="3 6" id="KW-0812">Transmembrane</keyword>
<name>U2QC72_9ACTN</name>
<dbReference type="InterPro" id="IPR001898">
    <property type="entry name" value="SLC13A/DASS"/>
</dbReference>
<organism evidence="7 8">
    <name type="scientific">Propionibacterium acidifaciens F0233</name>
    <dbReference type="NCBI Taxonomy" id="553198"/>
    <lineage>
        <taxon>Bacteria</taxon>
        <taxon>Bacillati</taxon>
        <taxon>Actinomycetota</taxon>
        <taxon>Actinomycetes</taxon>
        <taxon>Propionibacteriales</taxon>
        <taxon>Propionibacteriaceae</taxon>
        <taxon>Propionibacterium</taxon>
    </lineage>
</organism>
<feature type="transmembrane region" description="Helical" evidence="6">
    <location>
        <begin position="352"/>
        <end position="376"/>
    </location>
</feature>
<dbReference type="GeneID" id="95360664"/>
<evidence type="ECO:0000256" key="1">
    <source>
        <dbReference type="ARBA" id="ARBA00004141"/>
    </source>
</evidence>
<feature type="transmembrane region" description="Helical" evidence="6">
    <location>
        <begin position="27"/>
        <end position="45"/>
    </location>
</feature>
<dbReference type="AlphaFoldDB" id="U2QC72"/>
<keyword evidence="8" id="KW-1185">Reference proteome</keyword>
<comment type="subcellular location">
    <subcellularLocation>
        <location evidence="1">Membrane</location>
        <topology evidence="1">Multi-pass membrane protein</topology>
    </subcellularLocation>
</comment>
<keyword evidence="4 6" id="KW-1133">Transmembrane helix</keyword>
<evidence type="ECO:0000256" key="6">
    <source>
        <dbReference type="SAM" id="Phobius"/>
    </source>
</evidence>
<evidence type="ECO:0000313" key="7">
    <source>
        <dbReference type="EMBL" id="ERK60440.1"/>
    </source>
</evidence>
<dbReference type="EMBL" id="ACVN02000084">
    <property type="protein sequence ID" value="ERK60440.1"/>
    <property type="molecule type" value="Genomic_DNA"/>
</dbReference>
<protein>
    <submittedName>
        <fullName evidence="7">Transporter, DASS family</fullName>
    </submittedName>
</protein>
<feature type="transmembrane region" description="Helical" evidence="6">
    <location>
        <begin position="388"/>
        <end position="407"/>
    </location>
</feature>
<evidence type="ECO:0000313" key="8">
    <source>
        <dbReference type="Proteomes" id="UP000017052"/>
    </source>
</evidence>
<evidence type="ECO:0000256" key="2">
    <source>
        <dbReference type="ARBA" id="ARBA00007349"/>
    </source>
</evidence>
<evidence type="ECO:0000256" key="3">
    <source>
        <dbReference type="ARBA" id="ARBA00022692"/>
    </source>
</evidence>
<dbReference type="GO" id="GO:0016020">
    <property type="term" value="C:membrane"/>
    <property type="evidence" value="ECO:0007669"/>
    <property type="project" value="UniProtKB-SubCell"/>
</dbReference>
<feature type="transmembrane region" description="Helical" evidence="6">
    <location>
        <begin position="321"/>
        <end position="340"/>
    </location>
</feature>
<evidence type="ECO:0000256" key="4">
    <source>
        <dbReference type="ARBA" id="ARBA00022989"/>
    </source>
</evidence>
<dbReference type="GO" id="GO:0022857">
    <property type="term" value="F:transmembrane transporter activity"/>
    <property type="evidence" value="ECO:0007669"/>
    <property type="project" value="InterPro"/>
</dbReference>
<comment type="similarity">
    <text evidence="2">Belongs to the SLC13A/DASS transporter (TC 2.A.47) family. DIT1 subfamily.</text>
</comment>
<feature type="transmembrane region" description="Helical" evidence="6">
    <location>
        <begin position="244"/>
        <end position="266"/>
    </location>
</feature>
<reference evidence="7" key="1">
    <citation type="submission" date="2013-08" db="EMBL/GenBank/DDBJ databases">
        <authorList>
            <person name="Durkin A.S."/>
            <person name="Haft D.R."/>
            <person name="McCorrison J."/>
            <person name="Torralba M."/>
            <person name="Gillis M."/>
            <person name="Haft D.H."/>
            <person name="Methe B."/>
            <person name="Sutton G."/>
            <person name="Nelson K.E."/>
        </authorList>
    </citation>
    <scope>NUCLEOTIDE SEQUENCE [LARGE SCALE GENOMIC DNA]</scope>
    <source>
        <strain evidence="7">F0233</strain>
    </source>
</reference>
<dbReference type="Proteomes" id="UP000017052">
    <property type="component" value="Unassembled WGS sequence"/>
</dbReference>
<feature type="transmembrane region" description="Helical" evidence="6">
    <location>
        <begin position="419"/>
        <end position="441"/>
    </location>
</feature>
<sequence length="499" mass="52160">MSIGIPVSAAGDAHEHRTRRAPAIGEVRLMPLAVATAVGLAVWIIPTPSGLAPNAWHLAAVFVATIIAIIGKAAPMGSVAVVAMAVCAASRVLAPGSTSKSVSAALSGFSNPTIWLIVSAFFIARAVIKSGLGERLAYFFVRIFGRSTLGLAYGLGLADLVLSPAIPSNTARAGGVVYPIMRSIIRATSADPDDPESCRRIGSYLAITAYNLDLAASVVFFTGAAPNAMGVRLAAAAGADTPSWGGWFLAACVPGLLGFLVVPLILHVIFPPGVRRTPEAPAQAARRLHELGPLSGEERVTLGVFVLTIALWVVGDRLMSATTVALIGLGMLLLTGALTWDDMKSEKSAWDTLTWFAALVMMGSQLNELGFISWFGDLVKGPLGGLNPSVAFIALSLVYALSHYMFASGTAHAASMFSVFFGVGTALGLPPVPLIVLLSGIPTLMGCLTHYGNGPAPLFFGTGYVTIGHWWRSGLVIGIVHMVIWLTIGTAWWHLIGAW</sequence>
<feature type="transmembrane region" description="Helical" evidence="6">
    <location>
        <begin position="204"/>
        <end position="224"/>
    </location>
</feature>
<comment type="caution">
    <text evidence="7">The sequence shown here is derived from an EMBL/GenBank/DDBJ whole genome shotgun (WGS) entry which is preliminary data.</text>
</comment>
<dbReference type="OrthoDB" id="3170849at2"/>
<dbReference type="RefSeq" id="WP_021796783.1">
    <property type="nucleotide sequence ID" value="NZ_ACVN02000084.1"/>
</dbReference>